<proteinExistence type="predicted"/>
<keyword evidence="3" id="KW-1185">Reference proteome</keyword>
<organism evidence="2 3">
    <name type="scientific">Leptidea sinapis</name>
    <dbReference type="NCBI Taxonomy" id="189913"/>
    <lineage>
        <taxon>Eukaryota</taxon>
        <taxon>Metazoa</taxon>
        <taxon>Ecdysozoa</taxon>
        <taxon>Arthropoda</taxon>
        <taxon>Hexapoda</taxon>
        <taxon>Insecta</taxon>
        <taxon>Pterygota</taxon>
        <taxon>Neoptera</taxon>
        <taxon>Endopterygota</taxon>
        <taxon>Lepidoptera</taxon>
        <taxon>Glossata</taxon>
        <taxon>Ditrysia</taxon>
        <taxon>Papilionoidea</taxon>
        <taxon>Pieridae</taxon>
        <taxon>Dismorphiinae</taxon>
        <taxon>Leptidea</taxon>
    </lineage>
</organism>
<dbReference type="Gene3D" id="1.10.418.60">
    <property type="entry name" value="Ncd80 complex, Nuf2 subunit"/>
    <property type="match status" value="1"/>
</dbReference>
<accession>A0A5E4PRX0</accession>
<feature type="coiled-coil region" evidence="1">
    <location>
        <begin position="377"/>
        <end position="404"/>
    </location>
</feature>
<protein>
    <submittedName>
        <fullName evidence="2">Uncharacterized protein</fullName>
    </submittedName>
</protein>
<evidence type="ECO:0000313" key="3">
    <source>
        <dbReference type="Proteomes" id="UP000324832"/>
    </source>
</evidence>
<name>A0A5E4PRX0_9NEOP</name>
<dbReference type="Proteomes" id="UP000324832">
    <property type="component" value="Unassembled WGS sequence"/>
</dbReference>
<dbReference type="EMBL" id="FZQP02000238">
    <property type="protein sequence ID" value="VVC88132.1"/>
    <property type="molecule type" value="Genomic_DNA"/>
</dbReference>
<dbReference type="AlphaFoldDB" id="A0A5E4PRX0"/>
<dbReference type="InterPro" id="IPR038275">
    <property type="entry name" value="Nuf2_N_sf"/>
</dbReference>
<sequence>MEQKSDITDNLIENWNEYFPHYQLKTADLKSAQRLMGAVFEIFHKLGIDADVIVNPSDECVNDHTVYYQDLIPVLNMTRVINHLVRGMPAMTTPIYIGHILQPIPKRSRAILLLLFNLLVFQDHQMNEVAMFEEELFSKAEQLRALEDKKNHLLNIMNEQAAEKGRRTERLEKINHEIKVFENELHQENESLKDEKEKYNIALKAHNQMELVYEQKKTNLESLLAEVEKKRALIVHDEEDVRSQLAKALKNQEEMVEKTKSLSATLMEKENCVKNLQTTKANLDSAYTELDEIMKLTESLNDQENDDFGGDAEEGELCVLKAEISDLEAQFAELKATREEINARRQDTMSARLQVKNQLKSDVHNAKKKEKKCQEVYKRVTKDIVEMKELSKKAEQAKDEYYKNIRTVKHEFEESLKAMNEAVIDQILRAEKRITAQIMNRANNDKQ</sequence>
<keyword evidence="1" id="KW-0175">Coiled coil</keyword>
<feature type="coiled-coil region" evidence="1">
    <location>
        <begin position="129"/>
        <end position="233"/>
    </location>
</feature>
<evidence type="ECO:0000256" key="1">
    <source>
        <dbReference type="SAM" id="Coils"/>
    </source>
</evidence>
<evidence type="ECO:0000313" key="2">
    <source>
        <dbReference type="EMBL" id="VVC88132.1"/>
    </source>
</evidence>
<reference evidence="2 3" key="1">
    <citation type="submission" date="2017-07" db="EMBL/GenBank/DDBJ databases">
        <authorList>
            <person name="Talla V."/>
            <person name="Backstrom N."/>
        </authorList>
    </citation>
    <scope>NUCLEOTIDE SEQUENCE [LARGE SCALE GENOMIC DNA]</scope>
</reference>
<gene>
    <name evidence="2" type="ORF">LSINAPIS_LOCUS1574</name>
</gene>